<evidence type="ECO:0000313" key="1">
    <source>
        <dbReference type="EMBL" id="MBC6109886.1"/>
    </source>
</evidence>
<name>A0ABR7KP62_9SPHI</name>
<dbReference type="SUPFAM" id="SSF49464">
    <property type="entry name" value="Carboxypeptidase regulatory domain-like"/>
    <property type="match status" value="1"/>
</dbReference>
<accession>A0ABR7KP62</accession>
<comment type="caution">
    <text evidence="1">The sequence shown here is derived from an EMBL/GenBank/DDBJ whole genome shotgun (WGS) entry which is preliminary data.</text>
</comment>
<dbReference type="RefSeq" id="WP_187070365.1">
    <property type="nucleotide sequence ID" value="NZ_JACRYL010000004.1"/>
</dbReference>
<evidence type="ECO:0000313" key="2">
    <source>
        <dbReference type="Proteomes" id="UP000652755"/>
    </source>
</evidence>
<protein>
    <submittedName>
        <fullName evidence="1">Carboxypeptidase-like regulatory domain-containing protein</fullName>
    </submittedName>
</protein>
<keyword evidence="2" id="KW-1185">Reference proteome</keyword>
<proteinExistence type="predicted"/>
<dbReference type="InterPro" id="IPR008969">
    <property type="entry name" value="CarboxyPept-like_regulatory"/>
</dbReference>
<sequence length="240" mass="27520">MATPFKISINNPCNQQWDNMQKNQDGRFCNSCQKSVIDFTEFSDEDLRNWFTKANENVCGKLNANQLDRLIITETKFSIHRFRPSLIAASLFAFLSFPKLSNANIKIIYPTFQSDKRSNQIDLIESDTLIDSIVTIKGRVIDKDNKQPIFLLSVVIKGAKKSVVTDNNGNFEIKLNKNKFPDKVTLDFRYIGYESKEIKVNLKNQNELFIEMKVSEAMLGGLGINREKSTFEKIRAIFNA</sequence>
<dbReference type="EMBL" id="JACRYL010000004">
    <property type="protein sequence ID" value="MBC6109886.1"/>
    <property type="molecule type" value="Genomic_DNA"/>
</dbReference>
<gene>
    <name evidence="1" type="ORF">H7U22_05575</name>
</gene>
<dbReference type="Proteomes" id="UP000652755">
    <property type="component" value="Unassembled WGS sequence"/>
</dbReference>
<dbReference type="Pfam" id="PF13715">
    <property type="entry name" value="CarbopepD_reg_2"/>
    <property type="match status" value="1"/>
</dbReference>
<reference evidence="1 2" key="1">
    <citation type="submission" date="2020-08" db="EMBL/GenBank/DDBJ databases">
        <authorList>
            <person name="Sun Q."/>
            <person name="Inoue M."/>
        </authorList>
    </citation>
    <scope>NUCLEOTIDE SEQUENCE [LARGE SCALE GENOMIC DNA]</scope>
    <source>
        <strain evidence="1 2">CCM 8938</strain>
    </source>
</reference>
<dbReference type="Gene3D" id="2.60.40.1120">
    <property type="entry name" value="Carboxypeptidase-like, regulatory domain"/>
    <property type="match status" value="1"/>
</dbReference>
<organism evidence="1 2">
    <name type="scientific">Pedobacter fastidiosus</name>
    <dbReference type="NCBI Taxonomy" id="2765361"/>
    <lineage>
        <taxon>Bacteria</taxon>
        <taxon>Pseudomonadati</taxon>
        <taxon>Bacteroidota</taxon>
        <taxon>Sphingobacteriia</taxon>
        <taxon>Sphingobacteriales</taxon>
        <taxon>Sphingobacteriaceae</taxon>
        <taxon>Pedobacter</taxon>
    </lineage>
</organism>